<dbReference type="InterPro" id="IPR001451">
    <property type="entry name" value="Hexapep"/>
</dbReference>
<evidence type="ECO:0000313" key="6">
    <source>
        <dbReference type="Proteomes" id="UP000049472"/>
    </source>
</evidence>
<keyword evidence="3" id="KW-0677">Repeat</keyword>
<dbReference type="GO" id="GO:0016746">
    <property type="term" value="F:acyltransferase activity"/>
    <property type="evidence" value="ECO:0007669"/>
    <property type="project" value="UniProtKB-KW"/>
</dbReference>
<keyword evidence="4" id="KW-0012">Acyltransferase</keyword>
<evidence type="ECO:0000256" key="2">
    <source>
        <dbReference type="ARBA" id="ARBA00022679"/>
    </source>
</evidence>
<evidence type="ECO:0000256" key="4">
    <source>
        <dbReference type="ARBA" id="ARBA00023315"/>
    </source>
</evidence>
<sequence>MNKQERKQCQYADYYRMTGEGEHTGLRCLKTLFLFHHLAFMYWYRKCQQKSTFFRRYILYRMSRKFGLEISTKATIGKGLYLGHPYNITVAEGVQMGQNVNLHKGCTIGRTNRGNAGVPKIGDCVFVGINATVVGNIEIGDDVLIAPNSYVNVNVPSHSIVIGNPATIHHRDNATEGYVNFRV</sequence>
<dbReference type="InterPro" id="IPR045304">
    <property type="entry name" value="LbH_SAT"/>
</dbReference>
<protein>
    <recommendedName>
        <fullName evidence="7">Serine acetyltransferase</fullName>
    </recommendedName>
</protein>
<proteinExistence type="inferred from homology"/>
<reference evidence="6" key="1">
    <citation type="submission" date="2015-05" db="EMBL/GenBank/DDBJ databases">
        <authorList>
            <consortium name="Pathogen Informatics"/>
        </authorList>
    </citation>
    <scope>NUCLEOTIDE SEQUENCE [LARGE SCALE GENOMIC DNA]</scope>
    <source>
        <strain evidence="6">T1-815</strain>
    </source>
</reference>
<dbReference type="EMBL" id="CVRQ01000053">
    <property type="protein sequence ID" value="CRL41827.1"/>
    <property type="molecule type" value="Genomic_DNA"/>
</dbReference>
<dbReference type="AlphaFoldDB" id="A0A0M6WYQ0"/>
<comment type="similarity">
    <text evidence="1">Belongs to the transferase hexapeptide repeat family.</text>
</comment>
<evidence type="ECO:0000256" key="1">
    <source>
        <dbReference type="ARBA" id="ARBA00007274"/>
    </source>
</evidence>
<accession>A0A0M6WYQ0</accession>
<evidence type="ECO:0008006" key="7">
    <source>
        <dbReference type="Google" id="ProtNLM"/>
    </source>
</evidence>
<dbReference type="InterPro" id="IPR011004">
    <property type="entry name" value="Trimer_LpxA-like_sf"/>
</dbReference>
<dbReference type="SUPFAM" id="SSF51161">
    <property type="entry name" value="Trimeric LpxA-like enzymes"/>
    <property type="match status" value="1"/>
</dbReference>
<dbReference type="Pfam" id="PF00132">
    <property type="entry name" value="Hexapep"/>
    <property type="match status" value="1"/>
</dbReference>
<evidence type="ECO:0000256" key="3">
    <source>
        <dbReference type="ARBA" id="ARBA00022737"/>
    </source>
</evidence>
<dbReference type="CDD" id="cd03354">
    <property type="entry name" value="LbH_SAT"/>
    <property type="match status" value="1"/>
</dbReference>
<keyword evidence="6" id="KW-1185">Reference proteome</keyword>
<dbReference type="RefSeq" id="WP_306778387.1">
    <property type="nucleotide sequence ID" value="NZ_CVRQ01000053.1"/>
</dbReference>
<dbReference type="PANTHER" id="PTHR42811">
    <property type="entry name" value="SERINE ACETYLTRANSFERASE"/>
    <property type="match status" value="1"/>
</dbReference>
<dbReference type="Proteomes" id="UP000049472">
    <property type="component" value="Unassembled WGS sequence"/>
</dbReference>
<keyword evidence="2" id="KW-0808">Transferase</keyword>
<dbReference type="PROSITE" id="PS00101">
    <property type="entry name" value="HEXAPEP_TRANSFERASES"/>
    <property type="match status" value="1"/>
</dbReference>
<dbReference type="InterPro" id="IPR018357">
    <property type="entry name" value="Hexapep_transf_CS"/>
</dbReference>
<dbReference type="Gene3D" id="2.160.10.10">
    <property type="entry name" value="Hexapeptide repeat proteins"/>
    <property type="match status" value="1"/>
</dbReference>
<gene>
    <name evidence="5" type="ORF">T1815_28031</name>
</gene>
<name>A0A0M6WYQ0_9FIRM</name>
<organism evidence="5 6">
    <name type="scientific">Agathobacter rectalis</name>
    <dbReference type="NCBI Taxonomy" id="39491"/>
    <lineage>
        <taxon>Bacteria</taxon>
        <taxon>Bacillati</taxon>
        <taxon>Bacillota</taxon>
        <taxon>Clostridia</taxon>
        <taxon>Lachnospirales</taxon>
        <taxon>Lachnospiraceae</taxon>
        <taxon>Agathobacter</taxon>
    </lineage>
</organism>
<evidence type="ECO:0000313" key="5">
    <source>
        <dbReference type="EMBL" id="CRL41827.1"/>
    </source>
</evidence>